<dbReference type="GO" id="GO:0044718">
    <property type="term" value="P:siderophore transmembrane transport"/>
    <property type="evidence" value="ECO:0007669"/>
    <property type="project" value="TreeGrafter"/>
</dbReference>
<sequence length="810" mass="91316">MILHFRSAIGLGVLGCLLTPAVHAQQAAKASVGRVTFSGYVRDAATGENLIGVAVVHPSSGQGTATNTYGFYSLTLPASGDTTRLLASYLGYQRQVVPVRLDKSQALNFRLQSATSELQSVEIVGTQQEKLAESTRMGTMNIPLNQIKAVPALFGERDVLKVMQLLPGVQAGGEGQTGLYVRGGSPDQNLILLDGTPVYNASHLFGFFSVFNADALNNVELVKGGFPARYGGRLSSVLDISMKEGNMQKFHGEGGVGLIASRLTLEGPIKKDTASFIISARRTYIDLLARPLINLAMAAEGIPYNERPTVGYFFHDVNAKVNWKLSQRDRLYLSAYTGRDKFYARYKSPVEDGQYNQEKDGLGWGNITSALRWNHVVNDRLFANTHLTFSRYQFDVGIEQTNRFRRNPGEPLQTEKFALLYASNIRDWTLKTDFDYLPLPNHYVRFGGQYIFHQFRPGAMQIKSSDPDANLDQFNKESRTLGHEVGVYAEDDYKVTERLKVNAGLRVNGFAVDGKLFPSVEPRLAARFLLTEDWALKGSYARTSQFIHLLTNSGIGLPTDLWVPATAKVKPQKAQQVALGAARNLRFKDEDYELSLEAYYKPMQRLIEYREGANFLGTTDNNWQDKVTSGKGWAYGAEVFVQKKTGRTTGWVGYTLSWSKRQFEELNQGRVYPYKYDRRHDAKVVIIHDFNDHLRLSGTWVYGTGNAVTLSRGRYVLGDYQQYDDYGPRNSYRMRAYHRMDLDLSYTKKKKWGEMINSVSLYNAYSRANPYFLYFQQGYTDMNGNVEKKSTYKQISLFPIIPSFSKSFRF</sequence>
<evidence type="ECO:0000256" key="5">
    <source>
        <dbReference type="ARBA" id="ARBA00022729"/>
    </source>
</evidence>
<accession>A0A7L5A1C3</accession>
<evidence type="ECO:0000256" key="10">
    <source>
        <dbReference type="PROSITE-ProRule" id="PRU01360"/>
    </source>
</evidence>
<organism evidence="12 13">
    <name type="scientific">Hymenobacter busanensis</name>
    <dbReference type="NCBI Taxonomy" id="2607656"/>
    <lineage>
        <taxon>Bacteria</taxon>
        <taxon>Pseudomonadati</taxon>
        <taxon>Bacteroidota</taxon>
        <taxon>Cytophagia</taxon>
        <taxon>Cytophagales</taxon>
        <taxon>Hymenobacteraceae</taxon>
        <taxon>Hymenobacter</taxon>
    </lineage>
</organism>
<dbReference type="Gene3D" id="2.60.40.1120">
    <property type="entry name" value="Carboxypeptidase-like, regulatory domain"/>
    <property type="match status" value="1"/>
</dbReference>
<protein>
    <submittedName>
        <fullName evidence="12">TonB-dependent receptor</fullName>
    </submittedName>
</protein>
<dbReference type="Pfam" id="PF07715">
    <property type="entry name" value="Plug"/>
    <property type="match status" value="1"/>
</dbReference>
<dbReference type="Pfam" id="PF00593">
    <property type="entry name" value="TonB_dep_Rec_b-barrel"/>
    <property type="match status" value="1"/>
</dbReference>
<dbReference type="PROSITE" id="PS52016">
    <property type="entry name" value="TONB_DEPENDENT_REC_3"/>
    <property type="match status" value="1"/>
</dbReference>
<dbReference type="InterPro" id="IPR037066">
    <property type="entry name" value="Plug_dom_sf"/>
</dbReference>
<comment type="caution">
    <text evidence="12">The sequence shown here is derived from an EMBL/GenBank/DDBJ whole genome shotgun (WGS) entry which is preliminary data.</text>
</comment>
<keyword evidence="13" id="KW-1185">Reference proteome</keyword>
<dbReference type="Pfam" id="PF13715">
    <property type="entry name" value="CarbopepD_reg_2"/>
    <property type="match status" value="1"/>
</dbReference>
<keyword evidence="4 10" id="KW-0812">Transmembrane</keyword>
<evidence type="ECO:0000256" key="4">
    <source>
        <dbReference type="ARBA" id="ARBA00022692"/>
    </source>
</evidence>
<dbReference type="GO" id="GO:0015344">
    <property type="term" value="F:siderophore uptake transmembrane transporter activity"/>
    <property type="evidence" value="ECO:0007669"/>
    <property type="project" value="TreeGrafter"/>
</dbReference>
<keyword evidence="8 12" id="KW-0675">Receptor</keyword>
<evidence type="ECO:0000256" key="9">
    <source>
        <dbReference type="ARBA" id="ARBA00023237"/>
    </source>
</evidence>
<keyword evidence="5" id="KW-0732">Signal</keyword>
<gene>
    <name evidence="12" type="ORF">F0P96_11675</name>
</gene>
<dbReference type="InterPro" id="IPR008969">
    <property type="entry name" value="CarboxyPept-like_regulatory"/>
</dbReference>
<evidence type="ECO:0000256" key="11">
    <source>
        <dbReference type="RuleBase" id="RU003357"/>
    </source>
</evidence>
<dbReference type="RefSeq" id="WP_151079083.1">
    <property type="nucleotide sequence ID" value="NZ_CP047647.1"/>
</dbReference>
<dbReference type="Gene3D" id="2.40.170.20">
    <property type="entry name" value="TonB-dependent receptor, beta-barrel domain"/>
    <property type="match status" value="1"/>
</dbReference>
<dbReference type="SUPFAM" id="SSF56935">
    <property type="entry name" value="Porins"/>
    <property type="match status" value="1"/>
</dbReference>
<keyword evidence="6 11" id="KW-0798">TonB box</keyword>
<dbReference type="Gene3D" id="2.170.130.10">
    <property type="entry name" value="TonB-dependent receptor, plug domain"/>
    <property type="match status" value="1"/>
</dbReference>
<evidence type="ECO:0000256" key="1">
    <source>
        <dbReference type="ARBA" id="ARBA00004571"/>
    </source>
</evidence>
<dbReference type="GO" id="GO:0009279">
    <property type="term" value="C:cell outer membrane"/>
    <property type="evidence" value="ECO:0007669"/>
    <property type="project" value="UniProtKB-SubCell"/>
</dbReference>
<dbReference type="InterPro" id="IPR000531">
    <property type="entry name" value="Beta-barrel_TonB"/>
</dbReference>
<evidence type="ECO:0000313" key="12">
    <source>
        <dbReference type="EMBL" id="KAA9332141.1"/>
    </source>
</evidence>
<evidence type="ECO:0000256" key="7">
    <source>
        <dbReference type="ARBA" id="ARBA00023136"/>
    </source>
</evidence>
<reference evidence="12 13" key="1">
    <citation type="submission" date="2019-09" db="EMBL/GenBank/DDBJ databases">
        <title>Genome sequence of Hymenobacter sp. M3.</title>
        <authorList>
            <person name="Srinivasan S."/>
        </authorList>
    </citation>
    <scope>NUCLEOTIDE SEQUENCE [LARGE SCALE GENOMIC DNA]</scope>
    <source>
        <strain evidence="12 13">M3</strain>
    </source>
</reference>
<dbReference type="Proteomes" id="UP000326380">
    <property type="component" value="Unassembled WGS sequence"/>
</dbReference>
<evidence type="ECO:0000313" key="13">
    <source>
        <dbReference type="Proteomes" id="UP000326380"/>
    </source>
</evidence>
<keyword evidence="3 10" id="KW-1134">Transmembrane beta strand</keyword>
<evidence type="ECO:0000256" key="3">
    <source>
        <dbReference type="ARBA" id="ARBA00022452"/>
    </source>
</evidence>
<dbReference type="InterPro" id="IPR039426">
    <property type="entry name" value="TonB-dep_rcpt-like"/>
</dbReference>
<dbReference type="SUPFAM" id="SSF49464">
    <property type="entry name" value="Carboxypeptidase regulatory domain-like"/>
    <property type="match status" value="1"/>
</dbReference>
<dbReference type="InterPro" id="IPR036942">
    <property type="entry name" value="Beta-barrel_TonB_sf"/>
</dbReference>
<dbReference type="PANTHER" id="PTHR30069:SF29">
    <property type="entry name" value="HEMOGLOBIN AND HEMOGLOBIN-HAPTOGLOBIN-BINDING PROTEIN 1-RELATED"/>
    <property type="match status" value="1"/>
</dbReference>
<keyword evidence="7 10" id="KW-0472">Membrane</keyword>
<dbReference type="EMBL" id="VTWU01000004">
    <property type="protein sequence ID" value="KAA9332141.1"/>
    <property type="molecule type" value="Genomic_DNA"/>
</dbReference>
<keyword evidence="2 10" id="KW-0813">Transport</keyword>
<dbReference type="AlphaFoldDB" id="A0A7L5A1C3"/>
<dbReference type="InterPro" id="IPR012910">
    <property type="entry name" value="Plug_dom"/>
</dbReference>
<evidence type="ECO:0000256" key="2">
    <source>
        <dbReference type="ARBA" id="ARBA00022448"/>
    </source>
</evidence>
<name>A0A7L5A1C3_9BACT</name>
<evidence type="ECO:0000256" key="8">
    <source>
        <dbReference type="ARBA" id="ARBA00023170"/>
    </source>
</evidence>
<dbReference type="PANTHER" id="PTHR30069">
    <property type="entry name" value="TONB-DEPENDENT OUTER MEMBRANE RECEPTOR"/>
    <property type="match status" value="1"/>
</dbReference>
<proteinExistence type="inferred from homology"/>
<comment type="subcellular location">
    <subcellularLocation>
        <location evidence="1 10">Cell outer membrane</location>
        <topology evidence="1 10">Multi-pass membrane protein</topology>
    </subcellularLocation>
</comment>
<keyword evidence="9 10" id="KW-0998">Cell outer membrane</keyword>
<comment type="similarity">
    <text evidence="10 11">Belongs to the TonB-dependent receptor family.</text>
</comment>
<evidence type="ECO:0000256" key="6">
    <source>
        <dbReference type="ARBA" id="ARBA00023077"/>
    </source>
</evidence>